<dbReference type="KEGG" id="cbau:H1R16_01725"/>
<evidence type="ECO:0000313" key="2">
    <source>
        <dbReference type="EMBL" id="MBA5245843.1"/>
    </source>
</evidence>
<feature type="transmembrane region" description="Helical" evidence="1">
    <location>
        <begin position="6"/>
        <end position="25"/>
    </location>
</feature>
<dbReference type="EMBL" id="JACEUX010000001">
    <property type="protein sequence ID" value="MBA5245843.1"/>
    <property type="molecule type" value="Genomic_DNA"/>
</dbReference>
<accession>A0A7D7LQE1</accession>
<dbReference type="Proteomes" id="UP000515349">
    <property type="component" value="Chromosome"/>
</dbReference>
<dbReference type="AlphaFoldDB" id="A0A7D7LQE1"/>
<protein>
    <submittedName>
        <fullName evidence="3">MotA/TolQ/ExbB proton channel family protein</fullName>
    </submittedName>
</protein>
<gene>
    <name evidence="3" type="ORF">H1R16_01725</name>
    <name evidence="2" type="ORF">H2507_01545</name>
</gene>
<keyword evidence="5" id="KW-1185">Reference proteome</keyword>
<reference evidence="3 4" key="1">
    <citation type="submission" date="2020-07" db="EMBL/GenBank/DDBJ databases">
        <title>Chryseobacterium sp.cx-624.</title>
        <authorList>
            <person name="Yang C."/>
        </authorList>
    </citation>
    <scope>NUCLEOTIDE SEQUENCE [LARGE SCALE GENOMIC DNA]</scope>
    <source>
        <strain evidence="3">Cx-624</strain>
        <strain evidence="4">cx-624</strain>
    </source>
</reference>
<evidence type="ECO:0000313" key="5">
    <source>
        <dbReference type="Proteomes" id="UP000539710"/>
    </source>
</evidence>
<keyword evidence="1" id="KW-1133">Transmembrane helix</keyword>
<reference evidence="5" key="2">
    <citation type="submission" date="2020-07" db="EMBL/GenBank/DDBJ databases">
        <title>Flavobacterium sp. xlx-214.</title>
        <authorList>
            <person name="Yang C."/>
        </authorList>
    </citation>
    <scope>NUCLEOTIDE SEQUENCE [LARGE SCALE GENOMIC DNA]</scope>
    <source>
        <strain evidence="5">CX-624</strain>
    </source>
</reference>
<feature type="transmembrane region" description="Helical" evidence="1">
    <location>
        <begin position="87"/>
        <end position="104"/>
    </location>
</feature>
<sequence length="386" mass="43409">MNYELLIMIGAGFIMLAFIIYYETLISKAKSPESRKLINYYELENAPSTFVTIGLLGTCAGIFLGLLNFNTDAGQIKSSVKDLLSGLRFAFLVTIIGLIFSLFYKQRVNRILNIYGDIQPPASPELEEMQKSNMLLADLSRGISTLNRAFSDDLISKIQESNKKLADNLSKFGENLATSNHDALIEALQEVCEDLNSGFRDTLGLLVKQNFSELTNSIESLNNWQKENKAYIENFAERYEKIVQHTNDINTNLEKIVNTNANLLSQNSSLYDIVNALNSVMVKDEKFVQITSNLNEASATIKSSVIEFNSELQTTRTQLQAIANLRVNIELLIAKLAELKHIDAEEERLYMTGISQTMASMDEMFKRHYEAIPRLIDQNLKAVANG</sequence>
<evidence type="ECO:0000256" key="1">
    <source>
        <dbReference type="SAM" id="Phobius"/>
    </source>
</evidence>
<dbReference type="EMBL" id="CP059472">
    <property type="protein sequence ID" value="QMS98756.1"/>
    <property type="molecule type" value="Genomic_DNA"/>
</dbReference>
<proteinExistence type="predicted"/>
<feature type="transmembrane region" description="Helical" evidence="1">
    <location>
        <begin position="46"/>
        <end position="67"/>
    </location>
</feature>
<name>A0A7D7LQE1_9FLAO</name>
<organism evidence="3 4">
    <name type="scientific">Marnyiella aurantia</name>
    <dbReference type="NCBI Taxonomy" id="2758037"/>
    <lineage>
        <taxon>Bacteria</taxon>
        <taxon>Pseudomonadati</taxon>
        <taxon>Bacteroidota</taxon>
        <taxon>Flavobacteriia</taxon>
        <taxon>Flavobacteriales</taxon>
        <taxon>Weeksellaceae</taxon>
        <taxon>Marnyiella</taxon>
    </lineage>
</organism>
<evidence type="ECO:0000313" key="4">
    <source>
        <dbReference type="Proteomes" id="UP000515349"/>
    </source>
</evidence>
<keyword evidence="1" id="KW-0812">Transmembrane</keyword>
<dbReference type="RefSeq" id="WP_181885958.1">
    <property type="nucleotide sequence ID" value="NZ_CP059472.1"/>
</dbReference>
<dbReference type="Proteomes" id="UP000539710">
    <property type="component" value="Unassembled WGS sequence"/>
</dbReference>
<reference evidence="2" key="3">
    <citation type="submission" date="2020-07" db="EMBL/GenBank/DDBJ databases">
        <authorList>
            <person name="Yang C."/>
        </authorList>
    </citation>
    <scope>NUCLEOTIDE SEQUENCE</scope>
    <source>
        <strain evidence="2">Cx-624</strain>
    </source>
</reference>
<keyword evidence="1" id="KW-0472">Membrane</keyword>
<evidence type="ECO:0000313" key="3">
    <source>
        <dbReference type="EMBL" id="QMS98756.1"/>
    </source>
</evidence>